<dbReference type="RefSeq" id="WP_110807461.1">
    <property type="nucleotide sequence ID" value="NZ_QJTK01000036.1"/>
</dbReference>
<evidence type="ECO:0000313" key="1">
    <source>
        <dbReference type="EMBL" id="PYF06038.1"/>
    </source>
</evidence>
<dbReference type="EMBL" id="QJTK01000036">
    <property type="protein sequence ID" value="PYF06038.1"/>
    <property type="molecule type" value="Genomic_DNA"/>
</dbReference>
<dbReference type="OrthoDB" id="7862470at2"/>
<dbReference type="AlphaFoldDB" id="A0A318TSP3"/>
<name>A0A318TSP3_9RHOB</name>
<organism evidence="1 2">
    <name type="scientific">Rhodobacter viridis</name>
    <dbReference type="NCBI Taxonomy" id="1054202"/>
    <lineage>
        <taxon>Bacteria</taxon>
        <taxon>Pseudomonadati</taxon>
        <taxon>Pseudomonadota</taxon>
        <taxon>Alphaproteobacteria</taxon>
        <taxon>Rhodobacterales</taxon>
        <taxon>Rhodobacter group</taxon>
        <taxon>Rhodobacter</taxon>
    </lineage>
</organism>
<comment type="caution">
    <text evidence="1">The sequence shown here is derived from an EMBL/GenBank/DDBJ whole genome shotgun (WGS) entry which is preliminary data.</text>
</comment>
<dbReference type="Proteomes" id="UP000247727">
    <property type="component" value="Unassembled WGS sequence"/>
</dbReference>
<reference evidence="1 2" key="1">
    <citation type="submission" date="2018-06" db="EMBL/GenBank/DDBJ databases">
        <title>Genomic Encyclopedia of Type Strains, Phase III (KMG-III): the genomes of soil and plant-associated and newly described type strains.</title>
        <authorList>
            <person name="Whitman W."/>
        </authorList>
    </citation>
    <scope>NUCLEOTIDE SEQUENCE [LARGE SCALE GENOMIC DNA]</scope>
    <source>
        <strain evidence="1 2">JA737</strain>
    </source>
</reference>
<proteinExistence type="predicted"/>
<protein>
    <recommendedName>
        <fullName evidence="3">Lipoprotein</fullName>
    </recommendedName>
</protein>
<accession>A0A318TSP3</accession>
<evidence type="ECO:0008006" key="3">
    <source>
        <dbReference type="Google" id="ProtNLM"/>
    </source>
</evidence>
<sequence>MKRVVVLTGLIAGLTVSACAKKSDEVGTQYISPLQYQSYSCRQIGEEAQRVNDQVARLTGVQDKKAENDAVATGVALVLFWPAAFFVKGNGENASELSRLKGELEALEKVSIRKNCHIEFRRAPVEPAAAPAKK</sequence>
<evidence type="ECO:0000313" key="2">
    <source>
        <dbReference type="Proteomes" id="UP000247727"/>
    </source>
</evidence>
<dbReference type="PROSITE" id="PS51257">
    <property type="entry name" value="PROKAR_LIPOPROTEIN"/>
    <property type="match status" value="1"/>
</dbReference>
<gene>
    <name evidence="1" type="ORF">C8J30_1366</name>
</gene>
<keyword evidence="2" id="KW-1185">Reference proteome</keyword>